<sequence length="78" mass="9081">MRQQTTSLRYLVHDWLGAVESMRVSRPARSQRMPWRVVRIEVARSSAAFAIVFFRHGDGSWCIYPPATFPPATRLFRT</sequence>
<dbReference type="AlphaFoldDB" id="A0A158D0Y4"/>
<dbReference type="Proteomes" id="UP000054911">
    <property type="component" value="Unassembled WGS sequence"/>
</dbReference>
<name>A0A158D0Y4_9BURK</name>
<dbReference type="STRING" id="1777141.AWB80_06128"/>
<dbReference type="OrthoDB" id="8926609at2"/>
<dbReference type="EMBL" id="FCOE02000029">
    <property type="protein sequence ID" value="SAK88248.1"/>
    <property type="molecule type" value="Genomic_DNA"/>
</dbReference>
<accession>A0A158D0Y4</accession>
<dbReference type="RefSeq" id="WP_061178469.1">
    <property type="nucleotide sequence ID" value="NZ_FCOE02000029.1"/>
</dbReference>
<evidence type="ECO:0000313" key="1">
    <source>
        <dbReference type="EMBL" id="SAK88248.1"/>
    </source>
</evidence>
<evidence type="ECO:0000313" key="2">
    <source>
        <dbReference type="Proteomes" id="UP000054911"/>
    </source>
</evidence>
<comment type="caution">
    <text evidence="1">The sequence shown here is derived from an EMBL/GenBank/DDBJ whole genome shotgun (WGS) entry which is preliminary data.</text>
</comment>
<keyword evidence="2" id="KW-1185">Reference proteome</keyword>
<gene>
    <name evidence="1" type="ORF">AWB80_06128</name>
</gene>
<organism evidence="1 2">
    <name type="scientific">Caballeronia pedi</name>
    <dbReference type="NCBI Taxonomy" id="1777141"/>
    <lineage>
        <taxon>Bacteria</taxon>
        <taxon>Pseudomonadati</taxon>
        <taxon>Pseudomonadota</taxon>
        <taxon>Betaproteobacteria</taxon>
        <taxon>Burkholderiales</taxon>
        <taxon>Burkholderiaceae</taxon>
        <taxon>Caballeronia</taxon>
    </lineage>
</organism>
<reference evidence="1" key="1">
    <citation type="submission" date="2016-01" db="EMBL/GenBank/DDBJ databases">
        <authorList>
            <person name="Peeters C."/>
        </authorList>
    </citation>
    <scope>NUCLEOTIDE SEQUENCE [LARGE SCALE GENOMIC DNA]</scope>
    <source>
        <strain evidence="1">LMG 29323</strain>
    </source>
</reference>
<proteinExistence type="predicted"/>
<protein>
    <submittedName>
        <fullName evidence="1">Uncharacterized protein</fullName>
    </submittedName>
</protein>